<reference evidence="8 9" key="1">
    <citation type="submission" date="2023-06" db="EMBL/GenBank/DDBJ databases">
        <title>Antibody response to the Sneathia vaginalis cytopathogenic toxin A during pregnancy.</title>
        <authorList>
            <person name="Mccoy Z.T."/>
            <person name="Serrano M.G."/>
            <person name="Spaine K."/>
            <person name="Edwards D.J."/>
            <person name="Buck G.A."/>
            <person name="Jefferson K."/>
        </authorList>
    </citation>
    <scope>NUCLEOTIDE SEQUENCE [LARGE SCALE GENOMIC DNA]</scope>
    <source>
        <strain evidence="8 9">CCUG 42621</strain>
    </source>
</reference>
<dbReference type="PANTHER" id="PTHR11078:SF3">
    <property type="entry name" value="ANTITERMINATION NUSB DOMAIN-CONTAINING PROTEIN"/>
    <property type="match status" value="1"/>
</dbReference>
<proteinExistence type="inferred from homology"/>
<dbReference type="SUPFAM" id="SSF48013">
    <property type="entry name" value="NusB-like"/>
    <property type="match status" value="1"/>
</dbReference>
<comment type="caution">
    <text evidence="8">The sequence shown here is derived from an EMBL/GenBank/DDBJ whole genome shotgun (WGS) entry which is preliminary data.</text>
</comment>
<dbReference type="EMBL" id="JASSPP010000001">
    <property type="protein sequence ID" value="MDK9580055.1"/>
    <property type="molecule type" value="Genomic_DNA"/>
</dbReference>
<evidence type="ECO:0000259" key="7">
    <source>
        <dbReference type="Pfam" id="PF01029"/>
    </source>
</evidence>
<keyword evidence="5 6" id="KW-0804">Transcription</keyword>
<keyword evidence="9" id="KW-1185">Reference proteome</keyword>
<comment type="similarity">
    <text evidence="1 6">Belongs to the NusB family.</text>
</comment>
<evidence type="ECO:0000256" key="2">
    <source>
        <dbReference type="ARBA" id="ARBA00022814"/>
    </source>
</evidence>
<dbReference type="Pfam" id="PF01029">
    <property type="entry name" value="NusB"/>
    <property type="match status" value="1"/>
</dbReference>
<evidence type="ECO:0000256" key="6">
    <source>
        <dbReference type="HAMAP-Rule" id="MF_00073"/>
    </source>
</evidence>
<evidence type="ECO:0000256" key="5">
    <source>
        <dbReference type="ARBA" id="ARBA00023163"/>
    </source>
</evidence>
<keyword evidence="4 6" id="KW-0805">Transcription regulation</keyword>
<dbReference type="HAMAP" id="MF_00073">
    <property type="entry name" value="NusB"/>
    <property type="match status" value="1"/>
</dbReference>
<dbReference type="Gene3D" id="1.10.940.10">
    <property type="entry name" value="NusB-like"/>
    <property type="match status" value="1"/>
</dbReference>
<dbReference type="InterPro" id="IPR006027">
    <property type="entry name" value="NusB_RsmB_TIM44"/>
</dbReference>
<dbReference type="NCBIfam" id="TIGR01951">
    <property type="entry name" value="nusB"/>
    <property type="match status" value="1"/>
</dbReference>
<keyword evidence="3 6" id="KW-0694">RNA-binding</keyword>
<dbReference type="PANTHER" id="PTHR11078">
    <property type="entry name" value="N UTILIZATION SUBSTANCE PROTEIN B-RELATED"/>
    <property type="match status" value="1"/>
</dbReference>
<dbReference type="InterPro" id="IPR035926">
    <property type="entry name" value="NusB-like_sf"/>
</dbReference>
<organism evidence="8 9">
    <name type="scientific">Sneathia sanguinegens</name>
    <dbReference type="NCBI Taxonomy" id="40543"/>
    <lineage>
        <taxon>Bacteria</taxon>
        <taxon>Fusobacteriati</taxon>
        <taxon>Fusobacteriota</taxon>
        <taxon>Fusobacteriia</taxon>
        <taxon>Fusobacteriales</taxon>
        <taxon>Leptotrichiaceae</taxon>
        <taxon>Sneathia</taxon>
    </lineage>
</organism>
<protein>
    <recommendedName>
        <fullName evidence="6">Transcription antitermination protein NusB</fullName>
    </recommendedName>
    <alternativeName>
        <fullName evidence="6">Antitermination factor NusB</fullName>
    </alternativeName>
</protein>
<accession>A0ABT7HHR6</accession>
<gene>
    <name evidence="6 8" type="primary">nusB</name>
    <name evidence="8" type="ORF">QQA45_00725</name>
</gene>
<dbReference type="Proteomes" id="UP001225134">
    <property type="component" value="Unassembled WGS sequence"/>
</dbReference>
<name>A0ABT7HHR6_9FUSO</name>
<sequence>MEQRKIREEIFKILFEHELVSSNILERTKQFLEENKLSNSKEEFIKSFMKEYSENEQELVTGLKKYLKTWSFERLGVVEKVLLKMSYYEIVLKKEEYEIVINEAVELAKIYGDVKTRQFINGVLADLVKEMR</sequence>
<comment type="function">
    <text evidence="6">Involved in transcription antitermination. Required for transcription of ribosomal RNA (rRNA) genes. Binds specifically to the boxA antiterminator sequence of the ribosomal RNA (rrn) operons.</text>
</comment>
<dbReference type="RefSeq" id="WP_285152458.1">
    <property type="nucleotide sequence ID" value="NZ_JASSPP010000001.1"/>
</dbReference>
<evidence type="ECO:0000313" key="8">
    <source>
        <dbReference type="EMBL" id="MDK9580055.1"/>
    </source>
</evidence>
<evidence type="ECO:0000256" key="3">
    <source>
        <dbReference type="ARBA" id="ARBA00022884"/>
    </source>
</evidence>
<evidence type="ECO:0000313" key="9">
    <source>
        <dbReference type="Proteomes" id="UP001225134"/>
    </source>
</evidence>
<evidence type="ECO:0000256" key="1">
    <source>
        <dbReference type="ARBA" id="ARBA00005952"/>
    </source>
</evidence>
<dbReference type="InterPro" id="IPR011605">
    <property type="entry name" value="NusB_fam"/>
</dbReference>
<feature type="domain" description="NusB/RsmB/TIM44" evidence="7">
    <location>
        <begin position="5"/>
        <end position="128"/>
    </location>
</feature>
<evidence type="ECO:0000256" key="4">
    <source>
        <dbReference type="ARBA" id="ARBA00023015"/>
    </source>
</evidence>
<keyword evidence="2 6" id="KW-0889">Transcription antitermination</keyword>